<protein>
    <submittedName>
        <fullName evidence="7">Lysine exporter protein (LYSE/YGGA)</fullName>
    </submittedName>
</protein>
<evidence type="ECO:0000256" key="5">
    <source>
        <dbReference type="ARBA" id="ARBA00023136"/>
    </source>
</evidence>
<evidence type="ECO:0000313" key="8">
    <source>
        <dbReference type="Proteomes" id="UP000059074"/>
    </source>
</evidence>
<dbReference type="Proteomes" id="UP000059074">
    <property type="component" value="Unassembled WGS sequence"/>
</dbReference>
<evidence type="ECO:0000256" key="1">
    <source>
        <dbReference type="ARBA" id="ARBA00004651"/>
    </source>
</evidence>
<evidence type="ECO:0000256" key="4">
    <source>
        <dbReference type="ARBA" id="ARBA00022989"/>
    </source>
</evidence>
<dbReference type="PANTHER" id="PTHR30086">
    <property type="entry name" value="ARGININE EXPORTER PROTEIN ARGO"/>
    <property type="match status" value="1"/>
</dbReference>
<dbReference type="EMBL" id="LMTR01000089">
    <property type="protein sequence ID" value="KWT64709.1"/>
    <property type="molecule type" value="Genomic_DNA"/>
</dbReference>
<dbReference type="AlphaFoldDB" id="A0A125NTW4"/>
<dbReference type="RefSeq" id="WP_068464410.1">
    <property type="nucleotide sequence ID" value="NZ_JAEFBX010000002.1"/>
</dbReference>
<feature type="transmembrane region" description="Helical" evidence="6">
    <location>
        <begin position="44"/>
        <end position="71"/>
    </location>
</feature>
<sequence length="222" mass="23630">MDFLPNPLIIPVGIVIGILVAAPVGPVNVLCIQRAIERGFWGGLAAGIGAMLGDGLIALFAALGVGAISGAVQYHRMAIQLLGGLVLVLFGLKLYFAKPRFSPITPESEQPETLRDFVWDIPQTFLLTITNPGAVLGLFAIFGGVSTFVEVDSYVDALTIVAAVMAGSLAWWLGLSHLIARFRHRFSVSRLQLINKVAGLLLIGFGVLLFGEVIAKRLGLLL</sequence>
<dbReference type="GO" id="GO:0005886">
    <property type="term" value="C:plasma membrane"/>
    <property type="evidence" value="ECO:0007669"/>
    <property type="project" value="UniProtKB-SubCell"/>
</dbReference>
<evidence type="ECO:0000256" key="2">
    <source>
        <dbReference type="ARBA" id="ARBA00022475"/>
    </source>
</evidence>
<dbReference type="PANTHER" id="PTHR30086:SF20">
    <property type="entry name" value="ARGININE EXPORTER PROTEIN ARGO-RELATED"/>
    <property type="match status" value="1"/>
</dbReference>
<dbReference type="GO" id="GO:0015171">
    <property type="term" value="F:amino acid transmembrane transporter activity"/>
    <property type="evidence" value="ECO:0007669"/>
    <property type="project" value="TreeGrafter"/>
</dbReference>
<keyword evidence="8" id="KW-1185">Reference proteome</keyword>
<dbReference type="OrthoDB" id="7874789at2"/>
<keyword evidence="3 6" id="KW-0812">Transmembrane</keyword>
<feature type="transmembrane region" description="Helical" evidence="6">
    <location>
        <begin position="77"/>
        <end position="96"/>
    </location>
</feature>
<gene>
    <name evidence="7" type="ORF">APY04_3181</name>
</gene>
<feature type="transmembrane region" description="Helical" evidence="6">
    <location>
        <begin position="12"/>
        <end position="32"/>
    </location>
</feature>
<keyword evidence="2" id="KW-1003">Cell membrane</keyword>
<organism evidence="7 8">
    <name type="scientific">Hyphomicrobium sulfonivorans</name>
    <dbReference type="NCBI Taxonomy" id="121290"/>
    <lineage>
        <taxon>Bacteria</taxon>
        <taxon>Pseudomonadati</taxon>
        <taxon>Pseudomonadota</taxon>
        <taxon>Alphaproteobacteria</taxon>
        <taxon>Hyphomicrobiales</taxon>
        <taxon>Hyphomicrobiaceae</taxon>
        <taxon>Hyphomicrobium</taxon>
    </lineage>
</organism>
<feature type="transmembrane region" description="Helical" evidence="6">
    <location>
        <begin position="117"/>
        <end position="142"/>
    </location>
</feature>
<dbReference type="STRING" id="121290.APY04_3181"/>
<comment type="subcellular location">
    <subcellularLocation>
        <location evidence="1">Cell membrane</location>
        <topology evidence="1">Multi-pass membrane protein</topology>
    </subcellularLocation>
</comment>
<evidence type="ECO:0000256" key="6">
    <source>
        <dbReference type="SAM" id="Phobius"/>
    </source>
</evidence>
<comment type="caution">
    <text evidence="7">The sequence shown here is derived from an EMBL/GenBank/DDBJ whole genome shotgun (WGS) entry which is preliminary data.</text>
</comment>
<feature type="transmembrane region" description="Helical" evidence="6">
    <location>
        <begin position="154"/>
        <end position="173"/>
    </location>
</feature>
<name>A0A125NTW4_HYPSL</name>
<evidence type="ECO:0000256" key="3">
    <source>
        <dbReference type="ARBA" id="ARBA00022692"/>
    </source>
</evidence>
<accession>A0A125NTW4</accession>
<dbReference type="Pfam" id="PF01810">
    <property type="entry name" value="LysE"/>
    <property type="match status" value="1"/>
</dbReference>
<proteinExistence type="predicted"/>
<dbReference type="PATRIC" id="fig|121290.4.peg.3638"/>
<keyword evidence="4 6" id="KW-1133">Transmembrane helix</keyword>
<keyword evidence="5 6" id="KW-0472">Membrane</keyword>
<reference evidence="7 8" key="1">
    <citation type="submission" date="2015-10" db="EMBL/GenBank/DDBJ databases">
        <title>Transcriptomic analysis of a linuron degrading triple-species bacterial consortium.</title>
        <authorList>
            <person name="Albers P."/>
        </authorList>
    </citation>
    <scope>NUCLEOTIDE SEQUENCE [LARGE SCALE GENOMIC DNA]</scope>
    <source>
        <strain evidence="7 8">WDL6</strain>
    </source>
</reference>
<evidence type="ECO:0000313" key="7">
    <source>
        <dbReference type="EMBL" id="KWT64709.1"/>
    </source>
</evidence>
<feature type="transmembrane region" description="Helical" evidence="6">
    <location>
        <begin position="193"/>
        <end position="215"/>
    </location>
</feature>
<dbReference type="InterPro" id="IPR001123">
    <property type="entry name" value="LeuE-type"/>
</dbReference>